<name>A0A1G7QTS7_9RHOB</name>
<dbReference type="Gene3D" id="1.10.1530.10">
    <property type="match status" value="1"/>
</dbReference>
<dbReference type="Proteomes" id="UP000182284">
    <property type="component" value="Unassembled WGS sequence"/>
</dbReference>
<feature type="transmembrane region" description="Helical" evidence="3">
    <location>
        <begin position="52"/>
        <end position="72"/>
    </location>
</feature>
<accession>A0A1G7QTS7</accession>
<protein>
    <submittedName>
        <fullName evidence="4">Malate/lactate/ureidoglycolate dehydrogenase, LDH2 family</fullName>
    </submittedName>
</protein>
<keyword evidence="3" id="KW-1133">Transmembrane helix</keyword>
<dbReference type="InterPro" id="IPR003767">
    <property type="entry name" value="Malate/L-lactate_DH-like"/>
</dbReference>
<dbReference type="InterPro" id="IPR036111">
    <property type="entry name" value="Mal/L-sulfo/L-lacto_DH-like_sf"/>
</dbReference>
<keyword evidence="2" id="KW-0560">Oxidoreductase</keyword>
<dbReference type="PANTHER" id="PTHR11091">
    <property type="entry name" value="OXIDOREDUCTASE-RELATED"/>
    <property type="match status" value="1"/>
</dbReference>
<dbReference type="PANTHER" id="PTHR11091:SF0">
    <property type="entry name" value="MALATE DEHYDROGENASE"/>
    <property type="match status" value="1"/>
</dbReference>
<reference evidence="4 5" key="1">
    <citation type="submission" date="2016-10" db="EMBL/GenBank/DDBJ databases">
        <authorList>
            <person name="de Groot N.N."/>
        </authorList>
    </citation>
    <scope>NUCLEOTIDE SEQUENCE [LARGE SCALE GENOMIC DNA]</scope>
    <source>
        <strain evidence="4 5">DSM 27375</strain>
    </source>
</reference>
<keyword evidence="3" id="KW-0472">Membrane</keyword>
<gene>
    <name evidence="4" type="ORF">SAMN04488117_11071</name>
</gene>
<dbReference type="AlphaFoldDB" id="A0A1G7QTS7"/>
<evidence type="ECO:0000313" key="4">
    <source>
        <dbReference type="EMBL" id="SDG01864.1"/>
    </source>
</evidence>
<proteinExistence type="inferred from homology"/>
<evidence type="ECO:0000256" key="1">
    <source>
        <dbReference type="ARBA" id="ARBA00006056"/>
    </source>
</evidence>
<evidence type="ECO:0000256" key="3">
    <source>
        <dbReference type="SAM" id="Phobius"/>
    </source>
</evidence>
<dbReference type="Pfam" id="PF02615">
    <property type="entry name" value="Ldh_2"/>
    <property type="match status" value="1"/>
</dbReference>
<dbReference type="SUPFAM" id="SSF89733">
    <property type="entry name" value="L-sulfolactate dehydrogenase-like"/>
    <property type="match status" value="1"/>
</dbReference>
<dbReference type="GO" id="GO:0016491">
    <property type="term" value="F:oxidoreductase activity"/>
    <property type="evidence" value="ECO:0007669"/>
    <property type="project" value="UniProtKB-KW"/>
</dbReference>
<evidence type="ECO:0000313" key="5">
    <source>
        <dbReference type="Proteomes" id="UP000182284"/>
    </source>
</evidence>
<keyword evidence="3" id="KW-0812">Transmembrane</keyword>
<organism evidence="4 5">
    <name type="scientific">Celeribacter baekdonensis</name>
    <dbReference type="NCBI Taxonomy" id="875171"/>
    <lineage>
        <taxon>Bacteria</taxon>
        <taxon>Pseudomonadati</taxon>
        <taxon>Pseudomonadota</taxon>
        <taxon>Alphaproteobacteria</taxon>
        <taxon>Rhodobacterales</taxon>
        <taxon>Roseobacteraceae</taxon>
        <taxon>Celeribacter</taxon>
    </lineage>
</organism>
<feature type="transmembrane region" description="Helical" evidence="3">
    <location>
        <begin position="23"/>
        <end position="46"/>
    </location>
</feature>
<evidence type="ECO:0000256" key="2">
    <source>
        <dbReference type="ARBA" id="ARBA00023002"/>
    </source>
</evidence>
<dbReference type="EMBL" id="FNBL01000010">
    <property type="protein sequence ID" value="SDG01864.1"/>
    <property type="molecule type" value="Genomic_DNA"/>
</dbReference>
<comment type="similarity">
    <text evidence="1">Belongs to the LDH2/MDH2 oxidoreductase family.</text>
</comment>
<dbReference type="InterPro" id="IPR043143">
    <property type="entry name" value="Mal/L-sulf/L-lact_DH-like_NADP"/>
</dbReference>
<dbReference type="InterPro" id="IPR043144">
    <property type="entry name" value="Mal/L-sulf/L-lact_DH-like_ah"/>
</dbReference>
<dbReference type="Gene3D" id="3.30.1370.60">
    <property type="entry name" value="Hypothetical oxidoreductase yiak, domain 2"/>
    <property type="match status" value="1"/>
</dbReference>
<sequence length="392" mass="40996">MFGEGGGKSMTYPMTQQGRAGEALALSGISSFIGAFFATCGLVLLAPQLVKIALLFGPAEYFVLYVMAFATLGGISAGNQAKSVFAATIGLAIAMVHTHGANRVEPYGDRIKVGGTNANALFTVDRVAPAMALMDGDNGLGPAVGMHALKTAMEMAEETGMAGVFVRGSNHFGPIAPYAYIAAQEGFASFICSNATTTIAPTGGKEARLGNNPLGFGFPTPGADPVILDMAMSVAARAKIRNAAAAKEPIPEGWATDAEGRPTTDPNTALQGFLLPMGGYKGYGLSLCVDLLAGVLSNAAYLTHVSSWVDAPDAAQNLGHSFILIDTKKMMPAQDLKSRMTDFEKILHETPASDPQVPVMLPGEREMRYLKNAISDGIYLPASLVEKLRLAT</sequence>